<dbReference type="InterPro" id="IPR003533">
    <property type="entry name" value="Doublecortin_dom"/>
</dbReference>
<evidence type="ECO:0000259" key="2">
    <source>
        <dbReference type="PROSITE" id="PS50309"/>
    </source>
</evidence>
<reference evidence="3 4" key="1">
    <citation type="submission" date="2024-08" db="EMBL/GenBank/DDBJ databases">
        <authorList>
            <person name="Cucini C."/>
            <person name="Frati F."/>
        </authorList>
    </citation>
    <scope>NUCLEOTIDE SEQUENCE [LARGE SCALE GENOMIC DNA]</scope>
</reference>
<dbReference type="SMART" id="SM00537">
    <property type="entry name" value="DCX"/>
    <property type="match status" value="1"/>
</dbReference>
<dbReference type="Gene3D" id="3.10.20.230">
    <property type="entry name" value="Doublecortin domain"/>
    <property type="match status" value="1"/>
</dbReference>
<feature type="region of interest" description="Disordered" evidence="1">
    <location>
        <begin position="840"/>
        <end position="960"/>
    </location>
</feature>
<feature type="compositionally biased region" description="Polar residues" evidence="1">
    <location>
        <begin position="840"/>
        <end position="850"/>
    </location>
</feature>
<feature type="region of interest" description="Disordered" evidence="1">
    <location>
        <begin position="625"/>
        <end position="645"/>
    </location>
</feature>
<sequence length="1224" mass="136091">MSYRAPAIFPEPTWRLCHPVNIYVYKNGVPAEKAQLVHIPMEKKKNMSTVLEAIGARMKLPVGYPIALYNMDGTRVCKTYELEMYNNYVVVTNLEKSFKCVEYGKVREPLVVIGHHSKHVNTLKFQNKKFDLFCRRKMARKPLHELAVNADIPDGLTPAEITTGGKPCGILCHKIQPSRTKPTQVCSDEIMCVEGAAMDQEQDYCRQADNLRVHPNGQISPLCQEEELEELARQVREETQCRGSQSAHLVDLIHRYKDVGSDIFKMFQDRINQVTNTDSNVSSRWNIPTHLDNQTQQKLKDEWLRLTNAPCDFTFDEHGNFLYSSGCRIGPPDEVGSSSKNNSPHKSASLTGPDGQNVATSVEDAMKSGKLPTDIRLSFLQMLEKQSLQQNNVQRQGRSSKDQTNQLNRKEDADELSDEKNRMLEAMRNSITESANLQKERLSQSSNRPAGPGGDDPTGEKIEFGKPPSDQEINEIIRHMSTALMSGANLDGTAGQANGGGGGGSRKTSFDASLPPIPEQSGEDSRNSNGAFSVENEDEGTYRRESLKSNTTNKDDGQKQVYKVMVENSNRNPFRNESIGRLPFSGGKTESLVGKLSSDRINSLISQNPFRKCFLYGDKKGVRDEMFSSSMGPPDSQDPDSKKRNNKVSFVEDDVDNNNVNEYQPSVTFRIPESNRSSDIFPNSSVVGGSNRRKYCPGFLTQINELVHRLDNSKATSPPPPSAPPQNGIEVSDKISSSTFTLERRRDNLMDSDDERPQPQVRSMHQREVACGSSTLFKVAKTRNVCAQAGPSNLNGRSNDGGTQTMEASQTKMMRDEDVEPAGIYEGYQETFKARNLIDYSSDSSDNSELAYNKNRYARRRQIRHGRNKEYRHHEERKERDSRAERGRDLYPPSARYQNNLNQNSDMGYAGVQPQPSESPRGNPNASPFTRTINISTGGSPPSIHIPAHQQQQRLQQQHQQLNQPVYQRFVVNHNQPSRNLGAVQNPAQTMPQTNQQAPPPVPPRLSQLPQNPGQFFVQTSPTTGPPHQLTAGHQTQAQQQPVILRMQNFGNGSGVVLPPGVQMMQNMGPGQQQQFLQGPSNQMGQPILLASQQQPQQIQNRFGVNQPTVSGVVMASGGAASNIVGLTRMHMPTNNGMVPFLIRNQNGSVLQTNGGQAQTVQLVQNGTINGGGGTLLRPLQNGSYVLLNNGMFSSSNQQIQTNKYVSMSPYPLNSTQQILRQNK</sequence>
<feature type="compositionally biased region" description="Polar residues" evidence="1">
    <location>
        <begin position="914"/>
        <end position="940"/>
    </location>
</feature>
<organism evidence="3 4">
    <name type="scientific">Orchesella dallaii</name>
    <dbReference type="NCBI Taxonomy" id="48710"/>
    <lineage>
        <taxon>Eukaryota</taxon>
        <taxon>Metazoa</taxon>
        <taxon>Ecdysozoa</taxon>
        <taxon>Arthropoda</taxon>
        <taxon>Hexapoda</taxon>
        <taxon>Collembola</taxon>
        <taxon>Entomobryomorpha</taxon>
        <taxon>Entomobryoidea</taxon>
        <taxon>Orchesellidae</taxon>
        <taxon>Orchesellinae</taxon>
        <taxon>Orchesella</taxon>
    </lineage>
</organism>
<protein>
    <recommendedName>
        <fullName evidence="2">Doublecortin domain-containing protein</fullName>
    </recommendedName>
</protein>
<feature type="region of interest" description="Disordered" evidence="1">
    <location>
        <begin position="333"/>
        <end position="358"/>
    </location>
</feature>
<feature type="region of interest" description="Disordered" evidence="1">
    <location>
        <begin position="711"/>
        <end position="767"/>
    </location>
</feature>
<feature type="compositionally biased region" description="Low complexity" evidence="1">
    <location>
        <begin position="949"/>
        <end position="960"/>
    </location>
</feature>
<feature type="region of interest" description="Disordered" evidence="1">
    <location>
        <begin position="488"/>
        <end position="591"/>
    </location>
</feature>
<evidence type="ECO:0000256" key="1">
    <source>
        <dbReference type="SAM" id="MobiDB-lite"/>
    </source>
</evidence>
<dbReference type="EMBL" id="CAXLJM020000004">
    <property type="protein sequence ID" value="CAL8069506.1"/>
    <property type="molecule type" value="Genomic_DNA"/>
</dbReference>
<feature type="compositionally biased region" description="Polar residues" evidence="1">
    <location>
        <begin position="435"/>
        <end position="448"/>
    </location>
</feature>
<feature type="region of interest" description="Disordered" evidence="1">
    <location>
        <begin position="980"/>
        <end position="1002"/>
    </location>
</feature>
<dbReference type="Proteomes" id="UP001642540">
    <property type="component" value="Unassembled WGS sequence"/>
</dbReference>
<dbReference type="PROSITE" id="PS50309">
    <property type="entry name" value="DC"/>
    <property type="match status" value="1"/>
</dbReference>
<feature type="compositionally biased region" description="Polar residues" evidence="1">
    <location>
        <begin position="336"/>
        <end position="350"/>
    </location>
</feature>
<feature type="compositionally biased region" description="Polar residues" evidence="1">
    <location>
        <begin position="388"/>
        <end position="407"/>
    </location>
</feature>
<feature type="compositionally biased region" description="Basic and acidic residues" evidence="1">
    <location>
        <begin position="540"/>
        <end position="558"/>
    </location>
</feature>
<proteinExistence type="predicted"/>
<name>A0ABP1PMR6_9HEXA</name>
<feature type="compositionally biased region" description="Basic residues" evidence="1">
    <location>
        <begin position="856"/>
        <end position="867"/>
    </location>
</feature>
<dbReference type="InterPro" id="IPR036572">
    <property type="entry name" value="Doublecortin_dom_sf"/>
</dbReference>
<feature type="region of interest" description="Disordered" evidence="1">
    <location>
        <begin position="388"/>
        <end position="420"/>
    </location>
</feature>
<feature type="compositionally biased region" description="Basic and acidic residues" evidence="1">
    <location>
        <begin position="868"/>
        <end position="889"/>
    </location>
</feature>
<gene>
    <name evidence="3" type="ORF">ODALV1_LOCUS803</name>
</gene>
<comment type="caution">
    <text evidence="3">The sequence shown here is derived from an EMBL/GenBank/DDBJ whole genome shotgun (WGS) entry which is preliminary data.</text>
</comment>
<feature type="region of interest" description="Disordered" evidence="1">
    <location>
        <begin position="435"/>
        <end position="470"/>
    </location>
</feature>
<evidence type="ECO:0000313" key="4">
    <source>
        <dbReference type="Proteomes" id="UP001642540"/>
    </source>
</evidence>
<keyword evidence="4" id="KW-1185">Reference proteome</keyword>
<feature type="domain" description="Doublecortin" evidence="2">
    <location>
        <begin position="20"/>
        <end position="104"/>
    </location>
</feature>
<dbReference type="SUPFAM" id="SSF89837">
    <property type="entry name" value="Doublecortin (DC)"/>
    <property type="match status" value="1"/>
</dbReference>
<accession>A0ABP1PMR6</accession>
<feature type="compositionally biased region" description="Polar residues" evidence="1">
    <location>
        <begin position="896"/>
        <end position="906"/>
    </location>
</feature>
<feature type="compositionally biased region" description="Basic and acidic residues" evidence="1">
    <location>
        <begin position="408"/>
        <end position="420"/>
    </location>
</feature>
<evidence type="ECO:0000313" key="3">
    <source>
        <dbReference type="EMBL" id="CAL8069506.1"/>
    </source>
</evidence>